<accession>A0A938AZL2</accession>
<dbReference type="EMBL" id="VGLS01000048">
    <property type="protein sequence ID" value="MBM3222732.1"/>
    <property type="molecule type" value="Genomic_DNA"/>
</dbReference>
<dbReference type="Proteomes" id="UP000712673">
    <property type="component" value="Unassembled WGS sequence"/>
</dbReference>
<proteinExistence type="predicted"/>
<reference evidence="1" key="1">
    <citation type="submission" date="2019-03" db="EMBL/GenBank/DDBJ databases">
        <title>Lake Tanganyika Metagenome-Assembled Genomes (MAGs).</title>
        <authorList>
            <person name="Tran P."/>
        </authorList>
    </citation>
    <scope>NUCLEOTIDE SEQUENCE</scope>
    <source>
        <strain evidence="1">K_DeepCast_65m_m2_066</strain>
    </source>
</reference>
<gene>
    <name evidence="1" type="ORF">FJZ47_02865</name>
</gene>
<evidence type="ECO:0000313" key="2">
    <source>
        <dbReference type="Proteomes" id="UP000712673"/>
    </source>
</evidence>
<protein>
    <submittedName>
        <fullName evidence="1">Uncharacterized protein</fullName>
    </submittedName>
</protein>
<dbReference type="AlphaFoldDB" id="A0A938AZL2"/>
<comment type="caution">
    <text evidence="1">The sequence shown here is derived from an EMBL/GenBank/DDBJ whole genome shotgun (WGS) entry which is preliminary data.</text>
</comment>
<organism evidence="1 2">
    <name type="scientific">Tectimicrobiota bacterium</name>
    <dbReference type="NCBI Taxonomy" id="2528274"/>
    <lineage>
        <taxon>Bacteria</taxon>
        <taxon>Pseudomonadati</taxon>
        <taxon>Nitrospinota/Tectimicrobiota group</taxon>
        <taxon>Candidatus Tectimicrobiota</taxon>
    </lineage>
</organism>
<name>A0A938AZL2_UNCTE</name>
<evidence type="ECO:0000313" key="1">
    <source>
        <dbReference type="EMBL" id="MBM3222732.1"/>
    </source>
</evidence>
<sequence length="68" mass="7932">MIELKILHTSLETTIADGLEQLLAYMDRCAAHEGHLAVFDRTPTKTWEDKVFHRQEQRQGHILDVWGM</sequence>